<proteinExistence type="predicted"/>
<reference evidence="2" key="1">
    <citation type="submission" date="2021-01" db="EMBL/GenBank/DDBJ databases">
        <authorList>
            <person name="Corre E."/>
            <person name="Pelletier E."/>
            <person name="Niang G."/>
            <person name="Scheremetjew M."/>
            <person name="Finn R."/>
            <person name="Kale V."/>
            <person name="Holt S."/>
            <person name="Cochrane G."/>
            <person name="Meng A."/>
            <person name="Brown T."/>
            <person name="Cohen L."/>
        </authorList>
    </citation>
    <scope>NUCLEOTIDE SEQUENCE</scope>
    <source>
        <strain evidence="2">CCMP2078</strain>
    </source>
</reference>
<dbReference type="EMBL" id="HBEA01003406">
    <property type="protein sequence ID" value="CAD8253067.1"/>
    <property type="molecule type" value="Transcribed_RNA"/>
</dbReference>
<dbReference type="EMBL" id="HBEA01003407">
    <property type="protein sequence ID" value="CAD8253068.1"/>
    <property type="molecule type" value="Transcribed_RNA"/>
</dbReference>
<dbReference type="SUPFAM" id="SSF54160">
    <property type="entry name" value="Chromo domain-like"/>
    <property type="match status" value="1"/>
</dbReference>
<protein>
    <recommendedName>
        <fullName evidence="4">PWWP domain-containing protein</fullName>
    </recommendedName>
</protein>
<evidence type="ECO:0000313" key="3">
    <source>
        <dbReference type="EMBL" id="CAD8253068.1"/>
    </source>
</evidence>
<gene>
    <name evidence="2" type="ORF">PPYR1160_LOCUS2559</name>
    <name evidence="3" type="ORF">PPYR1160_LOCUS2560</name>
</gene>
<dbReference type="Gene3D" id="2.30.30.140">
    <property type="match status" value="2"/>
</dbReference>
<organism evidence="2">
    <name type="scientific">Pinguiococcus pyrenoidosus</name>
    <dbReference type="NCBI Taxonomy" id="172671"/>
    <lineage>
        <taxon>Eukaryota</taxon>
        <taxon>Sar</taxon>
        <taxon>Stramenopiles</taxon>
        <taxon>Ochrophyta</taxon>
        <taxon>Pinguiophyceae</taxon>
        <taxon>Pinguiochrysidales</taxon>
        <taxon>Pinguiochrysidaceae</taxon>
        <taxon>Pinguiococcus</taxon>
    </lineage>
</organism>
<evidence type="ECO:0000313" key="2">
    <source>
        <dbReference type="EMBL" id="CAD8253067.1"/>
    </source>
</evidence>
<dbReference type="AlphaFoldDB" id="A0A6U0U3Y7"/>
<dbReference type="InterPro" id="IPR016197">
    <property type="entry name" value="Chromo-like_dom_sf"/>
</dbReference>
<feature type="region of interest" description="Disordered" evidence="1">
    <location>
        <begin position="186"/>
        <end position="207"/>
    </location>
</feature>
<dbReference type="CDD" id="cd05162">
    <property type="entry name" value="PWWP"/>
    <property type="match status" value="1"/>
</dbReference>
<name>A0A6U0U3Y7_9STRA</name>
<accession>A0A6U0U3Y7</accession>
<evidence type="ECO:0000256" key="1">
    <source>
        <dbReference type="SAM" id="MobiDB-lite"/>
    </source>
</evidence>
<dbReference type="CDD" id="cd20104">
    <property type="entry name" value="MBT_PHF20L1-like"/>
    <property type="match status" value="1"/>
</dbReference>
<evidence type="ECO:0008006" key="4">
    <source>
        <dbReference type="Google" id="ProtNLM"/>
    </source>
</evidence>
<sequence>MNEFSIRAGDLVDCLDADLIWSLGRVKEINRGRGEAQVGYYGWGAEWDEWISLSASRLAPPTTYSSSSLCFVKLPRGPTWPAKVYIRRPQPGSDHAKSCLRQEPKILVELFSPPKKYPSEPFWHEVAHVRSFSGDFESDAARSMRTAGRNAMAEARESNLPALRLHFEKGTLLALDSLLDANGQLPPRGSLEVSQGRKGGKRKREIADPEGQPRFFGVEQQAVRCSDSSLYDALAVDAGEASEADPPALRTLWRAFHRDGRKEYSFGVFEDPEHAARIRDECVWLMQCSARLNYPAEFACRPTPTRAVSEDTAAYFLVDGGQEQRTKKARRDDANLVVQKLCGQIWRRGSVRIYDPSRGSKEAKGSKAAAERRAARQRAQRIVSLGTTETAAPDAPGAVSDFAINRALDYMVKTSLQQGVFQKGFRGTSARQWISQVLNTSQEGVGESLD</sequence>